<evidence type="ECO:0000313" key="3">
    <source>
        <dbReference type="EMBL" id="MBP1918627.1"/>
    </source>
</evidence>
<feature type="signal peptide" evidence="2">
    <location>
        <begin position="1"/>
        <end position="20"/>
    </location>
</feature>
<dbReference type="EMBL" id="JAGGKC010000007">
    <property type="protein sequence ID" value="MBP1918627.1"/>
    <property type="molecule type" value="Genomic_DNA"/>
</dbReference>
<dbReference type="PANTHER" id="PTHR42928">
    <property type="entry name" value="TRICARBOXYLATE-BINDING PROTEIN"/>
    <property type="match status" value="1"/>
</dbReference>
<organism evidence="3 4">
    <name type="scientific">Youngiibacter multivorans</name>
    <dbReference type="NCBI Taxonomy" id="937251"/>
    <lineage>
        <taxon>Bacteria</taxon>
        <taxon>Bacillati</taxon>
        <taxon>Bacillota</taxon>
        <taxon>Clostridia</taxon>
        <taxon>Eubacteriales</taxon>
        <taxon>Clostridiaceae</taxon>
        <taxon>Youngiibacter</taxon>
    </lineage>
</organism>
<sequence length="337" mass="35485">MKFKAISIISAMVLTVGVLAGCGAKTPTTPTTAPSGTSAPTETAWPTKTVEVLVTASAGGDTDFNARTFAKYFEEITGQTMIITNMGGGGGSVATSQVKNSATDGNTILFTHTGPMIVNEVAGLVDYGYDAFDVAAIPAVDKGVILVASKQSGLTDAADLVAKAKATPGDIIFGTELGGYSHLQGLMLMDQAGIDLKVVDVGSAAEKVTNLLGGRIDVAAISYGTIQDYLKTGDMVALGQFSAERNEFLGDIKTLTEQGLDFAMEKPYIIAFPKGTDAKIIEKMSSIAKQISTDPDYAKDLETGFKQPVTVYETADAIQLIKETRDEFFKFQALLKK</sequence>
<dbReference type="Gene3D" id="3.40.190.10">
    <property type="entry name" value="Periplasmic binding protein-like II"/>
    <property type="match status" value="1"/>
</dbReference>
<evidence type="ECO:0000256" key="1">
    <source>
        <dbReference type="ARBA" id="ARBA00006987"/>
    </source>
</evidence>
<comment type="caution">
    <text evidence="3">The sequence shown here is derived from an EMBL/GenBank/DDBJ whole genome shotgun (WGS) entry which is preliminary data.</text>
</comment>
<dbReference type="Pfam" id="PF03401">
    <property type="entry name" value="TctC"/>
    <property type="match status" value="1"/>
</dbReference>
<evidence type="ECO:0000256" key="2">
    <source>
        <dbReference type="SAM" id="SignalP"/>
    </source>
</evidence>
<comment type="similarity">
    <text evidence="1">Belongs to the UPF0065 (bug) family.</text>
</comment>
<dbReference type="PROSITE" id="PS51257">
    <property type="entry name" value="PROKAR_LIPOPROTEIN"/>
    <property type="match status" value="1"/>
</dbReference>
<gene>
    <name evidence="3" type="ORF">J2Z34_001104</name>
</gene>
<dbReference type="PANTHER" id="PTHR42928:SF5">
    <property type="entry name" value="BLR1237 PROTEIN"/>
    <property type="match status" value="1"/>
</dbReference>
<feature type="chain" id="PRO_5046976338" evidence="2">
    <location>
        <begin position="21"/>
        <end position="337"/>
    </location>
</feature>
<evidence type="ECO:0000313" key="4">
    <source>
        <dbReference type="Proteomes" id="UP001519271"/>
    </source>
</evidence>
<name>A0ABS4G250_9CLOT</name>
<dbReference type="InterPro" id="IPR042100">
    <property type="entry name" value="Bug_dom1"/>
</dbReference>
<proteinExistence type="inferred from homology"/>
<dbReference type="Gene3D" id="3.40.190.150">
    <property type="entry name" value="Bordetella uptake gene, domain 1"/>
    <property type="match status" value="1"/>
</dbReference>
<dbReference type="RefSeq" id="WP_209458856.1">
    <property type="nucleotide sequence ID" value="NZ_JAGGKC010000007.1"/>
</dbReference>
<reference evidence="3 4" key="1">
    <citation type="submission" date="2021-03" db="EMBL/GenBank/DDBJ databases">
        <title>Genomic Encyclopedia of Type Strains, Phase IV (KMG-IV): sequencing the most valuable type-strain genomes for metagenomic binning, comparative biology and taxonomic classification.</title>
        <authorList>
            <person name="Goeker M."/>
        </authorList>
    </citation>
    <scope>NUCLEOTIDE SEQUENCE [LARGE SCALE GENOMIC DNA]</scope>
    <source>
        <strain evidence="3 4">DSM 6139</strain>
    </source>
</reference>
<keyword evidence="2" id="KW-0732">Signal</keyword>
<keyword evidence="4" id="KW-1185">Reference proteome</keyword>
<protein>
    <submittedName>
        <fullName evidence="3">Tripartite-type tricarboxylate transporter receptor subunit TctC</fullName>
    </submittedName>
</protein>
<accession>A0ABS4G250</accession>
<dbReference type="CDD" id="cd07012">
    <property type="entry name" value="PBP2_Bug_TTT"/>
    <property type="match status" value="1"/>
</dbReference>
<dbReference type="SUPFAM" id="SSF53850">
    <property type="entry name" value="Periplasmic binding protein-like II"/>
    <property type="match status" value="1"/>
</dbReference>
<keyword evidence="3" id="KW-0675">Receptor</keyword>
<dbReference type="PIRSF" id="PIRSF017082">
    <property type="entry name" value="YflP"/>
    <property type="match status" value="1"/>
</dbReference>
<dbReference type="InterPro" id="IPR005064">
    <property type="entry name" value="BUG"/>
</dbReference>
<dbReference type="Proteomes" id="UP001519271">
    <property type="component" value="Unassembled WGS sequence"/>
</dbReference>